<dbReference type="EMBL" id="FOVP01000005">
    <property type="protein sequence ID" value="SFN59548.1"/>
    <property type="molecule type" value="Genomic_DNA"/>
</dbReference>
<gene>
    <name evidence="3" type="ORF">SAMN04487859_105197</name>
</gene>
<feature type="domain" description="Serine aminopeptidase S33" evidence="2">
    <location>
        <begin position="39"/>
        <end position="292"/>
    </location>
</feature>
<sequence>MKEAPLFSDIAQGPDDGAAWWMTTADGVRIRVGLWNRGATKGTVFLFPGRTEYIEKYGIAAAHLADCGYATLVIDWRGQGLADRLQDDVMSGHVHRFTDYQMDVAAMVEAAHRLDLPRPWHLLAHSMGGCIGLRAVMQGMEVQSCAFSGPMWGIAMADALRPVAWSLSWSSRRFGMSHFYAPGTAPQNYVLTEPFETNKLTNDREMYQYMINQATAHPELGIGGPSLHWLHEALHETRSLARRPSPDMPCLTLLGSDEQIVDVARVHDRMAHWPGGRLEMVETGRHETLMDSPDMRGRLFRMLCQFYSGTGDSNANGPARQASVAHQARKS</sequence>
<evidence type="ECO:0000313" key="4">
    <source>
        <dbReference type="Proteomes" id="UP000198599"/>
    </source>
</evidence>
<dbReference type="Gene3D" id="3.40.50.1820">
    <property type="entry name" value="alpha/beta hydrolase"/>
    <property type="match status" value="1"/>
</dbReference>
<dbReference type="Proteomes" id="UP000198599">
    <property type="component" value="Unassembled WGS sequence"/>
</dbReference>
<evidence type="ECO:0000256" key="1">
    <source>
        <dbReference type="SAM" id="MobiDB-lite"/>
    </source>
</evidence>
<dbReference type="Pfam" id="PF12146">
    <property type="entry name" value="Hydrolase_4"/>
    <property type="match status" value="1"/>
</dbReference>
<name>A0A1I5AAZ5_9RHOB</name>
<dbReference type="OrthoDB" id="9788260at2"/>
<dbReference type="SUPFAM" id="SSF53474">
    <property type="entry name" value="alpha/beta-Hydrolases"/>
    <property type="match status" value="1"/>
</dbReference>
<organism evidence="3 4">
    <name type="scientific">Roseovarius lutimaris</name>
    <dbReference type="NCBI Taxonomy" id="1005928"/>
    <lineage>
        <taxon>Bacteria</taxon>
        <taxon>Pseudomonadati</taxon>
        <taxon>Pseudomonadota</taxon>
        <taxon>Alphaproteobacteria</taxon>
        <taxon>Rhodobacterales</taxon>
        <taxon>Roseobacteraceae</taxon>
        <taxon>Roseovarius</taxon>
    </lineage>
</organism>
<keyword evidence="4" id="KW-1185">Reference proteome</keyword>
<dbReference type="PANTHER" id="PTHR11614">
    <property type="entry name" value="PHOSPHOLIPASE-RELATED"/>
    <property type="match status" value="1"/>
</dbReference>
<evidence type="ECO:0000259" key="2">
    <source>
        <dbReference type="Pfam" id="PF12146"/>
    </source>
</evidence>
<dbReference type="InterPro" id="IPR022742">
    <property type="entry name" value="Hydrolase_4"/>
</dbReference>
<dbReference type="STRING" id="1005928.SAMN04487859_105197"/>
<proteinExistence type="predicted"/>
<dbReference type="AlphaFoldDB" id="A0A1I5AAZ5"/>
<evidence type="ECO:0000313" key="3">
    <source>
        <dbReference type="EMBL" id="SFN59548.1"/>
    </source>
</evidence>
<dbReference type="RefSeq" id="WP_092835850.1">
    <property type="nucleotide sequence ID" value="NZ_FOVP01000005.1"/>
</dbReference>
<protein>
    <submittedName>
        <fullName evidence="3">Lysophospholipase</fullName>
    </submittedName>
</protein>
<feature type="region of interest" description="Disordered" evidence="1">
    <location>
        <begin position="311"/>
        <end position="331"/>
    </location>
</feature>
<dbReference type="InterPro" id="IPR051044">
    <property type="entry name" value="MAG_DAG_Lipase"/>
</dbReference>
<accession>A0A1I5AAZ5</accession>
<reference evidence="4" key="1">
    <citation type="submission" date="2016-10" db="EMBL/GenBank/DDBJ databases">
        <authorList>
            <person name="Varghese N."/>
            <person name="Submissions S."/>
        </authorList>
    </citation>
    <scope>NUCLEOTIDE SEQUENCE [LARGE SCALE GENOMIC DNA]</scope>
    <source>
        <strain evidence="4">DSM 28463</strain>
    </source>
</reference>
<dbReference type="InterPro" id="IPR029058">
    <property type="entry name" value="AB_hydrolase_fold"/>
</dbReference>